<accession>A0ABT7PMF3</accession>
<dbReference type="Pfam" id="PF03705">
    <property type="entry name" value="CheR_N"/>
    <property type="match status" value="1"/>
</dbReference>
<dbReference type="PROSITE" id="PS50109">
    <property type="entry name" value="HIS_KIN"/>
    <property type="match status" value="1"/>
</dbReference>
<feature type="active site" evidence="6">
    <location>
        <position position="143"/>
    </location>
</feature>
<dbReference type="Pfam" id="PF00072">
    <property type="entry name" value="Response_reg"/>
    <property type="match status" value="1"/>
</dbReference>
<keyword evidence="15" id="KW-1185">Reference proteome</keyword>
<protein>
    <submittedName>
        <fullName evidence="14">Chemotaxis protein CheB</fullName>
    </submittedName>
</protein>
<dbReference type="InterPro" id="IPR000014">
    <property type="entry name" value="PAS"/>
</dbReference>
<dbReference type="InterPro" id="IPR029063">
    <property type="entry name" value="SAM-dependent_MTases_sf"/>
</dbReference>
<evidence type="ECO:0000259" key="13">
    <source>
        <dbReference type="PROSITE" id="PS50123"/>
    </source>
</evidence>
<dbReference type="SUPFAM" id="SSF47384">
    <property type="entry name" value="Homodimeric domain of signal transducing histidine kinase"/>
    <property type="match status" value="1"/>
</dbReference>
<comment type="catalytic activity">
    <reaction evidence="1">
        <text>ATP + protein L-histidine = ADP + protein N-phospho-L-histidine.</text>
        <dbReference type="EC" id="2.7.13.3"/>
    </reaction>
</comment>
<dbReference type="Gene3D" id="3.40.50.150">
    <property type="entry name" value="Vaccinia Virus protein VP39"/>
    <property type="match status" value="1"/>
</dbReference>
<dbReference type="InterPro" id="IPR022641">
    <property type="entry name" value="CheR_N"/>
</dbReference>
<evidence type="ECO:0000259" key="11">
    <source>
        <dbReference type="PROSITE" id="PS50112"/>
    </source>
</evidence>
<dbReference type="Gene3D" id="3.30.450.20">
    <property type="entry name" value="PAS domain"/>
    <property type="match status" value="2"/>
</dbReference>
<evidence type="ECO:0000256" key="5">
    <source>
        <dbReference type="ARBA" id="ARBA00022691"/>
    </source>
</evidence>
<dbReference type="InterPro" id="IPR001789">
    <property type="entry name" value="Sig_transdc_resp-reg_receiver"/>
</dbReference>
<dbReference type="InterPro" id="IPR036890">
    <property type="entry name" value="HATPase_C_sf"/>
</dbReference>
<evidence type="ECO:0000256" key="6">
    <source>
        <dbReference type="PROSITE-ProRule" id="PRU00050"/>
    </source>
</evidence>
<dbReference type="Pfam" id="PF02518">
    <property type="entry name" value="HATPase_c"/>
    <property type="match status" value="1"/>
</dbReference>
<dbReference type="InterPro" id="IPR011006">
    <property type="entry name" value="CheY-like_superfamily"/>
</dbReference>
<dbReference type="InterPro" id="IPR003594">
    <property type="entry name" value="HATPase_dom"/>
</dbReference>
<feature type="active site" evidence="6">
    <location>
        <position position="51"/>
    </location>
</feature>
<dbReference type="InterPro" id="IPR035909">
    <property type="entry name" value="CheB_C"/>
</dbReference>
<dbReference type="InterPro" id="IPR005467">
    <property type="entry name" value="His_kinase_dom"/>
</dbReference>
<evidence type="ECO:0000256" key="7">
    <source>
        <dbReference type="PROSITE-ProRule" id="PRU00169"/>
    </source>
</evidence>
<feature type="domain" description="Response regulatory" evidence="10">
    <location>
        <begin position="1230"/>
        <end position="1349"/>
    </location>
</feature>
<keyword evidence="6" id="KW-0145">Chemotaxis</keyword>
<dbReference type="Gene3D" id="1.10.287.130">
    <property type="match status" value="1"/>
</dbReference>
<dbReference type="SUPFAM" id="SSF53335">
    <property type="entry name" value="S-adenosyl-L-methionine-dependent methyltransferases"/>
    <property type="match status" value="1"/>
</dbReference>
<dbReference type="SUPFAM" id="SSF55785">
    <property type="entry name" value="PYP-like sensor domain (PAS domain)"/>
    <property type="match status" value="2"/>
</dbReference>
<dbReference type="Gene3D" id="3.30.565.10">
    <property type="entry name" value="Histidine kinase-like ATPase, C-terminal domain"/>
    <property type="match status" value="1"/>
</dbReference>
<feature type="coiled-coil region" evidence="8">
    <location>
        <begin position="643"/>
        <end position="737"/>
    </location>
</feature>
<sequence length="1354" mass="152667">MPNEISEPSESTALPRFIVGIGASAGGLESLERFFDRIDPSFEATYVVVQHLSPDHETMMDALLKRHTAMQVSIASEGQTLQRSHVYVMPPKKEITLDGLTIRLHDQIRGEVPHLPIDRFFSSLAENTDVIKAGIVLSGTGSDGSRGIVEIYRSGGLVIVESEASAKFSGMPTAAAATGVVEFTLPPESMGDSLKRWFFDRQSDHESSAFSSHDDEQQQIFRLLRDHCQINFANYKPSTVTRRLDRRLALRGVQTLSEYIDILNRETDELDELYRDMLIGVTKFFRDPSCWDYLESKVFDDLFVKADPKRGVRVWIAGCATGEEAYSMAMALHEARERLKSPVEFKVFASDVHPGSIKIATQGYYPSDALTNVSLPRLENFFNRSGEGYYICKEIRSSVVFAIHNVLQDPPFTDIDLISCRNLLIYFDLHGQRKAMSMFHFGLRRNGILFLGPSETTGRLSEEFATVDERCKVYSKRNDSKLPHGIDLPLQIQPKSLIEPYSFQPDRSPQRERLRNYDRILDHMMPATVLIDSHRRVLESFGGIERFLRVPRRLFSNDLLDVAPADLQAPLSALFRRVQKDKTKVKLPVTGVLLPSGNRGDLDVIIDPVPGDSEETPLYLVRFIVRESIRTETRKDGDSDATMMKMSHDDRELNERIKTLEEELLHSRENLQATIEELESSNEELQSTNEELISSNEELQSTNEELNSVNEELHTVNVEYQNKNAELRELNDDINHLFGSTDIGTIFLDSSLAIRRFTPRVASIFDLRAQDIGRPLRTFSHSLKVDQLNELTEKVLRDGEKFEQEVEDVHDHHYVLRIHPYTIEDRIAGVIVTLTDITRLVESRRLAEKYQRRLQRAIDAVPILVSYVSSDEVYQYANQAYFDWLRCDRDEVLGRSVRDVIGPRAYQNSKPHIRAVLEGHSQFFEQELPTPNGVIHLTVSYIPDVNRKGHVVGFYVSAANVTSLKRAERELAAAVESAKNANRAKSDFLAKMSHEIRSPMTSILGFADILDEQLNDPDNRNAIDIIRSNGQHLLNLINEILDLSKIESGNLELDEDHFDLADLLMECHNTVLPKAERNNVELRLNLDKSTSACIRSDRRRLRQIVLNLLTNAVKFAPEGQVVLACKREGDEFSIAVSDDGCGIAEQTLPQLFQPFCQADDSSIRKHEGTGLGLTITRQLVNQMNGTITVESVVEKGTTFTVNLPWQPGREVVCQESLPQLRKLPSLTHKKILVIDDRRDIRFIAEHLLVDAGAQVTTAENGQDGLEKAVAASSAGAPFDCIVTDIQMPEMDGYETASRMRNEGYSGPILALSASAMASDREEALASGCNEHMAKPINRTQFIRTIARLTGLLPK</sequence>
<dbReference type="InterPro" id="IPR000673">
    <property type="entry name" value="Sig_transdc_resp-reg_Me-estase"/>
</dbReference>
<dbReference type="Pfam" id="PF01339">
    <property type="entry name" value="CheB_methylest"/>
    <property type="match status" value="1"/>
</dbReference>
<dbReference type="SMART" id="SM00388">
    <property type="entry name" value="HisKA"/>
    <property type="match status" value="1"/>
</dbReference>
<keyword evidence="8" id="KW-0175">Coiled coil</keyword>
<feature type="modified residue" description="4-aspartylphosphate" evidence="7">
    <location>
        <position position="1284"/>
    </location>
</feature>
<dbReference type="Gene3D" id="3.40.50.180">
    <property type="entry name" value="Methylesterase CheB, C-terminal domain"/>
    <property type="match status" value="1"/>
</dbReference>
<evidence type="ECO:0000259" key="10">
    <source>
        <dbReference type="PROSITE" id="PS50110"/>
    </source>
</evidence>
<comment type="catalytic activity">
    <reaction evidence="2">
        <text>L-glutamyl-[protein] + S-adenosyl-L-methionine = [protein]-L-glutamate 5-O-methyl ester + S-adenosyl-L-homocysteine</text>
        <dbReference type="Rhea" id="RHEA:24452"/>
        <dbReference type="Rhea" id="RHEA-COMP:10208"/>
        <dbReference type="Rhea" id="RHEA-COMP:10311"/>
        <dbReference type="ChEBI" id="CHEBI:29973"/>
        <dbReference type="ChEBI" id="CHEBI:57856"/>
        <dbReference type="ChEBI" id="CHEBI:59789"/>
        <dbReference type="ChEBI" id="CHEBI:82795"/>
        <dbReference type="EC" id="2.1.1.80"/>
    </reaction>
</comment>
<dbReference type="SMART" id="SM00448">
    <property type="entry name" value="REC"/>
    <property type="match status" value="1"/>
</dbReference>
<keyword evidence="5" id="KW-0949">S-adenosyl-L-methionine</keyword>
<evidence type="ECO:0000313" key="15">
    <source>
        <dbReference type="Proteomes" id="UP001239462"/>
    </source>
</evidence>
<dbReference type="SUPFAM" id="SSF52738">
    <property type="entry name" value="Methylesterase CheB, C-terminal domain"/>
    <property type="match status" value="1"/>
</dbReference>
<feature type="domain" description="CheB-type methylesterase" evidence="12">
    <location>
        <begin position="8"/>
        <end position="197"/>
    </location>
</feature>
<dbReference type="PROSITE" id="PS50112">
    <property type="entry name" value="PAS"/>
    <property type="match status" value="1"/>
</dbReference>
<dbReference type="Pfam" id="PF13596">
    <property type="entry name" value="PAS_10"/>
    <property type="match status" value="1"/>
</dbReference>
<dbReference type="SMART" id="SM00138">
    <property type="entry name" value="MeTrc"/>
    <property type="match status" value="1"/>
</dbReference>
<keyword evidence="6" id="KW-0378">Hydrolase</keyword>
<dbReference type="EMBL" id="JASZZN010000015">
    <property type="protein sequence ID" value="MDM4017672.1"/>
    <property type="molecule type" value="Genomic_DNA"/>
</dbReference>
<dbReference type="CDD" id="cd17546">
    <property type="entry name" value="REC_hyHK_CKI1_RcsC-like"/>
    <property type="match status" value="1"/>
</dbReference>
<organism evidence="14 15">
    <name type="scientific">Roseiconus lacunae</name>
    <dbReference type="NCBI Taxonomy" id="2605694"/>
    <lineage>
        <taxon>Bacteria</taxon>
        <taxon>Pseudomonadati</taxon>
        <taxon>Planctomycetota</taxon>
        <taxon>Planctomycetia</taxon>
        <taxon>Pirellulales</taxon>
        <taxon>Pirellulaceae</taxon>
        <taxon>Roseiconus</taxon>
    </lineage>
</organism>
<dbReference type="SUPFAM" id="SSF55874">
    <property type="entry name" value="ATPase domain of HSP90 chaperone/DNA topoisomerase II/histidine kinase"/>
    <property type="match status" value="1"/>
</dbReference>
<proteinExistence type="predicted"/>
<dbReference type="PROSITE" id="PS50122">
    <property type="entry name" value="CHEB"/>
    <property type="match status" value="1"/>
</dbReference>
<dbReference type="PRINTS" id="PR00996">
    <property type="entry name" value="CHERMTFRASE"/>
</dbReference>
<evidence type="ECO:0000256" key="4">
    <source>
        <dbReference type="ARBA" id="ARBA00022679"/>
    </source>
</evidence>
<dbReference type="SMART" id="SM00091">
    <property type="entry name" value="PAS"/>
    <property type="match status" value="3"/>
</dbReference>
<dbReference type="PROSITE" id="PS50110">
    <property type="entry name" value="RESPONSE_REGULATORY"/>
    <property type="match status" value="1"/>
</dbReference>
<feature type="domain" description="PAS" evidence="11">
    <location>
        <begin position="850"/>
        <end position="920"/>
    </location>
</feature>
<gene>
    <name evidence="14" type="ORF">QTN89_19645</name>
</gene>
<dbReference type="CDD" id="cd00130">
    <property type="entry name" value="PAS"/>
    <property type="match status" value="2"/>
</dbReference>
<feature type="domain" description="CheR-type methyltransferase" evidence="13">
    <location>
        <begin position="205"/>
        <end position="477"/>
    </location>
</feature>
<dbReference type="InterPro" id="IPR022642">
    <property type="entry name" value="CheR_C"/>
</dbReference>
<dbReference type="SUPFAM" id="SSF47757">
    <property type="entry name" value="Chemotaxis receptor methyltransferase CheR, N-terminal domain"/>
    <property type="match status" value="1"/>
</dbReference>
<dbReference type="InterPro" id="IPR035965">
    <property type="entry name" value="PAS-like_dom_sf"/>
</dbReference>
<name>A0ABT7PMF3_9BACT</name>
<dbReference type="InterPro" id="IPR000780">
    <property type="entry name" value="CheR_MeTrfase"/>
</dbReference>
<dbReference type="PROSITE" id="PS50123">
    <property type="entry name" value="CHER"/>
    <property type="match status" value="1"/>
</dbReference>
<evidence type="ECO:0000256" key="3">
    <source>
        <dbReference type="ARBA" id="ARBA00022603"/>
    </source>
</evidence>
<dbReference type="Pfam" id="PF00512">
    <property type="entry name" value="HisKA"/>
    <property type="match status" value="1"/>
</dbReference>
<reference evidence="14 15" key="1">
    <citation type="submission" date="2023-06" db="EMBL/GenBank/DDBJ databases">
        <title>Roseiconus lacunae JC819 isolated from Gulf of Mannar region, Tamil Nadu.</title>
        <authorList>
            <person name="Pk S."/>
            <person name="Ch S."/>
            <person name="Ch V.R."/>
        </authorList>
    </citation>
    <scope>NUCLEOTIDE SEQUENCE [LARGE SCALE GENOMIC DNA]</scope>
    <source>
        <strain evidence="14 15">JC819</strain>
    </source>
</reference>
<dbReference type="InterPro" id="IPR036804">
    <property type="entry name" value="CheR_N_sf"/>
</dbReference>
<evidence type="ECO:0000256" key="2">
    <source>
        <dbReference type="ARBA" id="ARBA00001541"/>
    </source>
</evidence>
<comment type="caution">
    <text evidence="14">The sequence shown here is derived from an EMBL/GenBank/DDBJ whole genome shotgun (WGS) entry which is preliminary data.</text>
</comment>
<dbReference type="InterPro" id="IPR003661">
    <property type="entry name" value="HisK_dim/P_dom"/>
</dbReference>
<keyword evidence="3" id="KW-0489">Methyltransferase</keyword>
<dbReference type="SUPFAM" id="SSF52172">
    <property type="entry name" value="CheY-like"/>
    <property type="match status" value="1"/>
</dbReference>
<evidence type="ECO:0000259" key="12">
    <source>
        <dbReference type="PROSITE" id="PS50122"/>
    </source>
</evidence>
<dbReference type="RefSeq" id="WP_289165165.1">
    <property type="nucleotide sequence ID" value="NZ_JASZZN010000015.1"/>
</dbReference>
<dbReference type="CDD" id="cd16434">
    <property type="entry name" value="CheB-CheR_fusion"/>
    <property type="match status" value="1"/>
</dbReference>
<dbReference type="InterPro" id="IPR013656">
    <property type="entry name" value="PAS_4"/>
</dbReference>
<dbReference type="Pfam" id="PF08448">
    <property type="entry name" value="PAS_4"/>
    <property type="match status" value="1"/>
</dbReference>
<keyword evidence="7" id="KW-0597">Phosphoprotein</keyword>
<evidence type="ECO:0000313" key="14">
    <source>
        <dbReference type="EMBL" id="MDM4017672.1"/>
    </source>
</evidence>
<dbReference type="PANTHER" id="PTHR24422">
    <property type="entry name" value="CHEMOTAXIS PROTEIN METHYLTRANSFERASE"/>
    <property type="match status" value="1"/>
</dbReference>
<keyword evidence="4" id="KW-0808">Transferase</keyword>
<dbReference type="Gene3D" id="3.40.50.2300">
    <property type="match status" value="1"/>
</dbReference>
<dbReference type="Gene3D" id="1.10.155.10">
    <property type="entry name" value="Chemotaxis receptor methyltransferase CheR, N-terminal domain"/>
    <property type="match status" value="1"/>
</dbReference>
<dbReference type="CDD" id="cd00082">
    <property type="entry name" value="HisKA"/>
    <property type="match status" value="1"/>
</dbReference>
<evidence type="ECO:0000256" key="8">
    <source>
        <dbReference type="SAM" id="Coils"/>
    </source>
</evidence>
<evidence type="ECO:0000259" key="9">
    <source>
        <dbReference type="PROSITE" id="PS50109"/>
    </source>
</evidence>
<feature type="domain" description="Histidine kinase" evidence="9">
    <location>
        <begin position="991"/>
        <end position="1207"/>
    </location>
</feature>
<dbReference type="CDD" id="cd16922">
    <property type="entry name" value="HATPase_EvgS-ArcB-TorS-like"/>
    <property type="match status" value="1"/>
</dbReference>
<dbReference type="SMART" id="SM00387">
    <property type="entry name" value="HATPase_c"/>
    <property type="match status" value="1"/>
</dbReference>
<evidence type="ECO:0000256" key="1">
    <source>
        <dbReference type="ARBA" id="ARBA00000085"/>
    </source>
</evidence>
<dbReference type="InterPro" id="IPR050903">
    <property type="entry name" value="Bact_Chemotaxis_MeTrfase"/>
</dbReference>
<dbReference type="Pfam" id="PF01739">
    <property type="entry name" value="CheR"/>
    <property type="match status" value="1"/>
</dbReference>
<dbReference type="Proteomes" id="UP001239462">
    <property type="component" value="Unassembled WGS sequence"/>
</dbReference>
<dbReference type="PANTHER" id="PTHR24422:SF27">
    <property type="entry name" value="PROTEIN-GLUTAMATE O-METHYLTRANSFERASE"/>
    <property type="match status" value="1"/>
</dbReference>
<dbReference type="InterPro" id="IPR036097">
    <property type="entry name" value="HisK_dim/P_sf"/>
</dbReference>
<feature type="active site" evidence="6">
    <location>
        <position position="24"/>
    </location>
</feature>